<proteinExistence type="predicted"/>
<protein>
    <recommendedName>
        <fullName evidence="2">BZIP domain-containing protein</fullName>
    </recommendedName>
</protein>
<dbReference type="EMBL" id="HBGH01017491">
    <property type="protein sequence ID" value="CAD9237578.1"/>
    <property type="molecule type" value="Transcribed_RNA"/>
</dbReference>
<name>A0A7S1TKH5_9RHOD</name>
<organism evidence="1">
    <name type="scientific">Compsopogon caeruleus</name>
    <dbReference type="NCBI Taxonomy" id="31354"/>
    <lineage>
        <taxon>Eukaryota</taxon>
        <taxon>Rhodophyta</taxon>
        <taxon>Compsopogonophyceae</taxon>
        <taxon>Compsopogonales</taxon>
        <taxon>Compsopogonaceae</taxon>
        <taxon>Compsopogon</taxon>
    </lineage>
</organism>
<gene>
    <name evidence="1" type="ORF">CCAE0312_LOCUS9677</name>
</gene>
<evidence type="ECO:0008006" key="2">
    <source>
        <dbReference type="Google" id="ProtNLM"/>
    </source>
</evidence>
<evidence type="ECO:0000313" key="1">
    <source>
        <dbReference type="EMBL" id="CAD9237578.1"/>
    </source>
</evidence>
<accession>A0A7S1TKH5</accession>
<reference evidence="1" key="1">
    <citation type="submission" date="2021-01" db="EMBL/GenBank/DDBJ databases">
        <authorList>
            <person name="Corre E."/>
            <person name="Pelletier E."/>
            <person name="Niang G."/>
            <person name="Scheremetjew M."/>
            <person name="Finn R."/>
            <person name="Kale V."/>
            <person name="Holt S."/>
            <person name="Cochrane G."/>
            <person name="Meng A."/>
            <person name="Brown T."/>
            <person name="Cohen L."/>
        </authorList>
    </citation>
    <scope>NUCLEOTIDE SEQUENCE</scope>
    <source>
        <strain evidence="1">SAG 36.94</strain>
    </source>
</reference>
<dbReference type="AlphaFoldDB" id="A0A7S1TKH5"/>
<sequence length="369" mass="41457">MEKTSGEEKNMASMLSVLEGGRSDFHDGIETESQQVSPNSAVFRCRQIIEKDRLQHRDLVLPSVPSKEERNRRSATASRWRGKRLVELLLAELGTLEKKLGQSARESTMARCKKLACADTDRLKEELNQRDLEQITSNPCLLSGKRRKKALQNRKYAALSRFKKQRVIHHLEQEIIRLEARCSPKPGAPSDAAPAICRVSTSELSITSAPLEEMESLHRAFSEPCVPHSLLLFEDTESAESLVSSPNALVSDDQQLLPDLRSSPKTRKVEHNEINTCFLQDLMVTSQPNECTDPQALSTYACDRYVSEAEQKESESCFAQGFLHAENEASRPAHIQEESSFGDLLCSRLSGDISDNLFHSMSDWKWSAP</sequence>